<evidence type="ECO:0000313" key="3">
    <source>
        <dbReference type="Proteomes" id="UP000232323"/>
    </source>
</evidence>
<sequence length="555" mass="59009">MSKMSVSLLADASAGYHQLVQAKITENREPSTAPTISKDASSPLISAAHAVFSPYDQKKSSTPDRQPEIHQHDIFSRTSLATSVPSSQTIFSVPTCTAADAVASVQPSEISNLDSNQIGLRQGDASTKCESEGFVEELDCVQAQNSSSSGSSGQAQSLTWSIQGGAMQAMAALGSILVFSLNPINLFGLSTSCSLKSAEGSSPTPNYLGDDWQAEGVRREKGKAVGGSSWYASCQPTKAEEIIAAKKFILNAEQVMMWRDPWRSLRVLGLGLYVALFLFQLASGGLLVHPGTLVLGVALLYLVLNAVHTVRSLSQQGCNELCSSDDADMGRVADGTSVVKAAVPGRHSRSLKSREDEILEEDQELKVYFMVQGVLQAACAVLIPAIAAAAALLHRALSGRRLVSSALAGACLWCGMLLGELGVLPPMAMTVTAYLVAFAVPALYVRSRCEQGGGNKSFLTKGVARVVGLLLSDMDMHFHVIFKFNREGLDVLVEDAVRLLLRLVLHSSWFSLMSAAAAAFAVMVWVGGFSVVVKASAAVLTSLVILLWNAQPRKS</sequence>
<evidence type="ECO:0000256" key="1">
    <source>
        <dbReference type="SAM" id="Phobius"/>
    </source>
</evidence>
<keyword evidence="3" id="KW-1185">Reference proteome</keyword>
<dbReference type="AlphaFoldDB" id="A0A250WVI5"/>
<name>A0A250WVI5_9CHLO</name>
<accession>A0A250WVI5</accession>
<dbReference type="Proteomes" id="UP000232323">
    <property type="component" value="Unassembled WGS sequence"/>
</dbReference>
<feature type="transmembrane region" description="Helical" evidence="1">
    <location>
        <begin position="508"/>
        <end position="526"/>
    </location>
</feature>
<feature type="transmembrane region" description="Helical" evidence="1">
    <location>
        <begin position="427"/>
        <end position="445"/>
    </location>
</feature>
<comment type="caution">
    <text evidence="2">The sequence shown here is derived from an EMBL/GenBank/DDBJ whole genome shotgun (WGS) entry which is preliminary data.</text>
</comment>
<proteinExistence type="predicted"/>
<dbReference type="OrthoDB" id="548532at2759"/>
<keyword evidence="1" id="KW-0812">Transmembrane</keyword>
<feature type="transmembrane region" description="Helical" evidence="1">
    <location>
        <begin position="286"/>
        <end position="304"/>
    </location>
</feature>
<evidence type="ECO:0000313" key="2">
    <source>
        <dbReference type="EMBL" id="GAX74632.1"/>
    </source>
</evidence>
<keyword evidence="1" id="KW-1133">Transmembrane helix</keyword>
<protein>
    <submittedName>
        <fullName evidence="2">Uncharacterized protein</fullName>
    </submittedName>
</protein>
<feature type="transmembrane region" description="Helical" evidence="1">
    <location>
        <begin position="532"/>
        <end position="550"/>
    </location>
</feature>
<organism evidence="2 3">
    <name type="scientific">Chlamydomonas eustigma</name>
    <dbReference type="NCBI Taxonomy" id="1157962"/>
    <lineage>
        <taxon>Eukaryota</taxon>
        <taxon>Viridiplantae</taxon>
        <taxon>Chlorophyta</taxon>
        <taxon>core chlorophytes</taxon>
        <taxon>Chlorophyceae</taxon>
        <taxon>CS clade</taxon>
        <taxon>Chlamydomonadales</taxon>
        <taxon>Chlamydomonadaceae</taxon>
        <taxon>Chlamydomonas</taxon>
    </lineage>
</organism>
<feature type="transmembrane region" description="Helical" evidence="1">
    <location>
        <begin position="262"/>
        <end position="279"/>
    </location>
</feature>
<gene>
    <name evidence="2" type="ORF">CEUSTIGMA_g2080.t1</name>
</gene>
<keyword evidence="1" id="KW-0472">Membrane</keyword>
<dbReference type="EMBL" id="BEGY01000008">
    <property type="protein sequence ID" value="GAX74632.1"/>
    <property type="molecule type" value="Genomic_DNA"/>
</dbReference>
<feature type="transmembrane region" description="Helical" evidence="1">
    <location>
        <begin position="369"/>
        <end position="393"/>
    </location>
</feature>
<reference evidence="2 3" key="1">
    <citation type="submission" date="2017-08" db="EMBL/GenBank/DDBJ databases">
        <title>Acidophilic green algal genome provides insights into adaptation to an acidic environment.</title>
        <authorList>
            <person name="Hirooka S."/>
            <person name="Hirose Y."/>
            <person name="Kanesaki Y."/>
            <person name="Higuchi S."/>
            <person name="Fujiwara T."/>
            <person name="Onuma R."/>
            <person name="Era A."/>
            <person name="Ohbayashi R."/>
            <person name="Uzuka A."/>
            <person name="Nozaki H."/>
            <person name="Yoshikawa H."/>
            <person name="Miyagishima S.Y."/>
        </authorList>
    </citation>
    <scope>NUCLEOTIDE SEQUENCE [LARGE SCALE GENOMIC DNA]</scope>
    <source>
        <strain evidence="2 3">NIES-2499</strain>
    </source>
</reference>